<dbReference type="PANTHER" id="PTHR42905">
    <property type="entry name" value="PHOSPHOENOLPYRUVATE CARBOXYLASE"/>
    <property type="match status" value="1"/>
</dbReference>
<dbReference type="CDD" id="cd00377">
    <property type="entry name" value="ICL_PEPM"/>
    <property type="match status" value="1"/>
</dbReference>
<gene>
    <name evidence="7" type="ORF">FNA46_14590</name>
</gene>
<comment type="function">
    <text evidence="5">Involved in the catabolism of short chain fatty acids (SCFA) via the 2-methylcitrate cycle I (propionate degradation route). Catalyzes the thermodynamically favored C-C bond cleavage of (2R,3S)-2-methylisocitrate to yield pyruvate and succinate via an alpha-carboxy-carbanion intermediate.</text>
</comment>
<dbReference type="Proteomes" id="UP000316801">
    <property type="component" value="Unassembled WGS sequence"/>
</dbReference>
<dbReference type="EC" id="4.1.3.30" evidence="3"/>
<dbReference type="RefSeq" id="WP_143125942.1">
    <property type="nucleotide sequence ID" value="NZ_VJMG01000038.1"/>
</dbReference>
<accession>A0A549T7L1</accession>
<protein>
    <recommendedName>
        <fullName evidence="6">2-methylisocitrate lyase</fullName>
        <ecNumber evidence="3">4.1.3.30</ecNumber>
    </recommendedName>
</protein>
<dbReference type="AlphaFoldDB" id="A0A549T7L1"/>
<dbReference type="PROSITE" id="PS00161">
    <property type="entry name" value="ISOCITRATE_LYASE"/>
    <property type="match status" value="1"/>
</dbReference>
<comment type="similarity">
    <text evidence="2">Belongs to the isocitrate lyase/PEP mutase superfamily. Methylisocitrate lyase family.</text>
</comment>
<dbReference type="InterPro" id="IPR015813">
    <property type="entry name" value="Pyrv/PenolPyrv_kinase-like_dom"/>
</dbReference>
<dbReference type="SUPFAM" id="SSF51621">
    <property type="entry name" value="Phosphoenolpyruvate/pyruvate domain"/>
    <property type="match status" value="1"/>
</dbReference>
<evidence type="ECO:0000313" key="7">
    <source>
        <dbReference type="EMBL" id="TRL37836.1"/>
    </source>
</evidence>
<comment type="subunit">
    <text evidence="4">Homotetramer; dimer of dimers.</text>
</comment>
<reference evidence="7 8" key="1">
    <citation type="submission" date="2019-07" db="EMBL/GenBank/DDBJ databases">
        <title>Ln-dependent methylotrophs.</title>
        <authorList>
            <person name="Tani A."/>
        </authorList>
    </citation>
    <scope>NUCLEOTIDE SEQUENCE [LARGE SCALE GENOMIC DNA]</scope>
    <source>
        <strain evidence="7 8">SM12</strain>
    </source>
</reference>
<dbReference type="Gene3D" id="3.20.20.60">
    <property type="entry name" value="Phosphoenolpyruvate-binding domains"/>
    <property type="match status" value="1"/>
</dbReference>
<dbReference type="PANTHER" id="PTHR42905:SF5">
    <property type="entry name" value="CARBOXYVINYL-CARBOXYPHOSPHONATE PHOSPHORYLMUTASE, CHLOROPLASTIC"/>
    <property type="match status" value="1"/>
</dbReference>
<sequence>MTTLKNHLSEGRTIVAPGVFDALTASIATDAGFSALYLSGAAIAYTRLGRPDIGLVSMTEVADVISLVRQRVETPLIVDADNGYGNALNVQRTVKTFERAGASAIQLEDQTLPKRCGHLQDKSIVSAQEMAGKVKAAVDARASEETLIIARTDAVAIEGLQAAIDRAALYAEAGADILFVEAPRSAEQLTAVSSALAGRRPLLANMVEGGNTPMFSAAELGQMGYSIVIFPGGIVRALARTAQDYYASLKEHGTNTPFAERMFDFGMLNDLIGTPQMLDLGRRYEQFEAGSQAPSAKGTTKDDAA</sequence>
<evidence type="ECO:0000256" key="4">
    <source>
        <dbReference type="ARBA" id="ARBA00044762"/>
    </source>
</evidence>
<evidence type="ECO:0000256" key="6">
    <source>
        <dbReference type="ARBA" id="ARBA00073849"/>
    </source>
</evidence>
<dbReference type="EMBL" id="VJMG01000038">
    <property type="protein sequence ID" value="TRL37836.1"/>
    <property type="molecule type" value="Genomic_DNA"/>
</dbReference>
<comment type="caution">
    <text evidence="7">The sequence shown here is derived from an EMBL/GenBank/DDBJ whole genome shotgun (WGS) entry which is preliminary data.</text>
</comment>
<dbReference type="InterPro" id="IPR040442">
    <property type="entry name" value="Pyrv_kinase-like_dom_sf"/>
</dbReference>
<evidence type="ECO:0000313" key="8">
    <source>
        <dbReference type="Proteomes" id="UP000316801"/>
    </source>
</evidence>
<evidence type="ECO:0000256" key="3">
    <source>
        <dbReference type="ARBA" id="ARBA00012260"/>
    </source>
</evidence>
<comment type="catalytic activity">
    <reaction evidence="1">
        <text>(2S,3R)-3-hydroxybutane-1,2,3-tricarboxylate = pyruvate + succinate</text>
        <dbReference type="Rhea" id="RHEA:16809"/>
        <dbReference type="ChEBI" id="CHEBI:15361"/>
        <dbReference type="ChEBI" id="CHEBI:30031"/>
        <dbReference type="ChEBI" id="CHEBI:57429"/>
        <dbReference type="EC" id="4.1.3.30"/>
    </reaction>
</comment>
<dbReference type="InterPro" id="IPR018523">
    <property type="entry name" value="Isocitrate_lyase_ph_CS"/>
</dbReference>
<dbReference type="FunFam" id="3.20.20.60:FF:000009">
    <property type="entry name" value="2-methylisocitrate lyase"/>
    <property type="match status" value="1"/>
</dbReference>
<dbReference type="GO" id="GO:0046421">
    <property type="term" value="F:methylisocitrate lyase activity"/>
    <property type="evidence" value="ECO:0007669"/>
    <property type="project" value="UniProtKB-EC"/>
</dbReference>
<evidence type="ECO:0000256" key="2">
    <source>
        <dbReference type="ARBA" id="ARBA00009282"/>
    </source>
</evidence>
<evidence type="ECO:0000256" key="5">
    <source>
        <dbReference type="ARBA" id="ARBA00057039"/>
    </source>
</evidence>
<organism evidence="7 8">
    <name type="scientific">Rhizobium straminoryzae</name>
    <dbReference type="NCBI Taxonomy" id="1387186"/>
    <lineage>
        <taxon>Bacteria</taxon>
        <taxon>Pseudomonadati</taxon>
        <taxon>Pseudomonadota</taxon>
        <taxon>Alphaproteobacteria</taxon>
        <taxon>Hyphomicrobiales</taxon>
        <taxon>Rhizobiaceae</taxon>
        <taxon>Rhizobium/Agrobacterium group</taxon>
        <taxon>Rhizobium</taxon>
    </lineage>
</organism>
<dbReference type="Pfam" id="PF13714">
    <property type="entry name" value="PEP_mutase"/>
    <property type="match status" value="1"/>
</dbReference>
<proteinExistence type="inferred from homology"/>
<dbReference type="InterPro" id="IPR039556">
    <property type="entry name" value="ICL/PEPM"/>
</dbReference>
<evidence type="ECO:0000256" key="1">
    <source>
        <dbReference type="ARBA" id="ARBA00001050"/>
    </source>
</evidence>
<keyword evidence="8" id="KW-1185">Reference proteome</keyword>
<name>A0A549T7L1_9HYPH</name>